<gene>
    <name evidence="3" type="ORF">C6N75_12745</name>
</gene>
<dbReference type="Gene3D" id="2.60.40.10">
    <property type="entry name" value="Immunoglobulins"/>
    <property type="match status" value="1"/>
</dbReference>
<dbReference type="EMBL" id="PVLV01000165">
    <property type="protein sequence ID" value="PRH78867.1"/>
    <property type="molecule type" value="Genomic_DNA"/>
</dbReference>
<dbReference type="AlphaFoldDB" id="A0A2S9PX08"/>
<dbReference type="GO" id="GO:0005975">
    <property type="term" value="P:carbohydrate metabolic process"/>
    <property type="evidence" value="ECO:0007669"/>
    <property type="project" value="UniProtKB-ARBA"/>
</dbReference>
<organism evidence="3 4">
    <name type="scientific">Streptomyces solincola</name>
    <dbReference type="NCBI Taxonomy" id="2100817"/>
    <lineage>
        <taxon>Bacteria</taxon>
        <taxon>Bacillati</taxon>
        <taxon>Actinomycetota</taxon>
        <taxon>Actinomycetes</taxon>
        <taxon>Kitasatosporales</taxon>
        <taxon>Streptomycetaceae</taxon>
        <taxon>Streptomyces</taxon>
    </lineage>
</organism>
<dbReference type="InterPro" id="IPR013783">
    <property type="entry name" value="Ig-like_fold"/>
</dbReference>
<keyword evidence="4" id="KW-1185">Reference proteome</keyword>
<dbReference type="RefSeq" id="WP_105868997.1">
    <property type="nucleotide sequence ID" value="NZ_PVLV01000165.1"/>
</dbReference>
<dbReference type="Proteomes" id="UP000239322">
    <property type="component" value="Unassembled WGS sequence"/>
</dbReference>
<comment type="caution">
    <text evidence="3">The sequence shown here is derived from an EMBL/GenBank/DDBJ whole genome shotgun (WGS) entry which is preliminary data.</text>
</comment>
<evidence type="ECO:0000313" key="4">
    <source>
        <dbReference type="Proteomes" id="UP000239322"/>
    </source>
</evidence>
<dbReference type="SUPFAM" id="SSF81296">
    <property type="entry name" value="E set domains"/>
    <property type="match status" value="1"/>
</dbReference>
<protein>
    <recommendedName>
        <fullName evidence="2">IPT/TIG domain-containing protein</fullName>
    </recommendedName>
</protein>
<dbReference type="OrthoDB" id="4220809at2"/>
<dbReference type="InterPro" id="IPR002909">
    <property type="entry name" value="IPT_dom"/>
</dbReference>
<name>A0A2S9PX08_9ACTN</name>
<evidence type="ECO:0000259" key="2">
    <source>
        <dbReference type="SMART" id="SM00429"/>
    </source>
</evidence>
<feature type="region of interest" description="Disordered" evidence="1">
    <location>
        <begin position="33"/>
        <end position="52"/>
    </location>
</feature>
<sequence>MGLYNTAGARITKAAFPATDAPDPLKRVTADVYSTRHHDQGTRPSDTRDSVPEGSIKTLLYKAGTILRQSQIDALFPPATVAAVSPATGPAAGGTVVTITGTNLDGVASVKFGSATGTDLKVLSAGRIQVTTPAGTAGAVSVVVADEAGNVTKSNAYTYA</sequence>
<dbReference type="InterPro" id="IPR014756">
    <property type="entry name" value="Ig_E-set"/>
</dbReference>
<dbReference type="Pfam" id="PF01833">
    <property type="entry name" value="TIG"/>
    <property type="match status" value="1"/>
</dbReference>
<feature type="domain" description="IPT/TIG" evidence="2">
    <location>
        <begin position="78"/>
        <end position="160"/>
    </location>
</feature>
<proteinExistence type="predicted"/>
<evidence type="ECO:0000256" key="1">
    <source>
        <dbReference type="SAM" id="MobiDB-lite"/>
    </source>
</evidence>
<accession>A0A2S9PX08</accession>
<evidence type="ECO:0000313" key="3">
    <source>
        <dbReference type="EMBL" id="PRH78867.1"/>
    </source>
</evidence>
<reference evidence="3 4" key="1">
    <citation type="submission" date="2018-03" db="EMBL/GenBank/DDBJ databases">
        <title>Novel Streptomyces sp. from soil.</title>
        <authorList>
            <person name="Tan G.Y.A."/>
            <person name="Lee Z.Y."/>
        </authorList>
    </citation>
    <scope>NUCLEOTIDE SEQUENCE [LARGE SCALE GENOMIC DNA]</scope>
    <source>
        <strain evidence="3 4">ST5x</strain>
    </source>
</reference>
<feature type="compositionally biased region" description="Basic and acidic residues" evidence="1">
    <location>
        <begin position="33"/>
        <end position="51"/>
    </location>
</feature>
<dbReference type="CDD" id="cd00102">
    <property type="entry name" value="IPT"/>
    <property type="match status" value="1"/>
</dbReference>
<dbReference type="SMART" id="SM00429">
    <property type="entry name" value="IPT"/>
    <property type="match status" value="1"/>
</dbReference>